<dbReference type="GO" id="GO:0015293">
    <property type="term" value="F:symporter activity"/>
    <property type="evidence" value="ECO:0007669"/>
    <property type="project" value="UniProtKB-KW"/>
</dbReference>
<feature type="transmembrane region" description="Helical" evidence="7">
    <location>
        <begin position="293"/>
        <end position="312"/>
    </location>
</feature>
<dbReference type="Gene3D" id="1.20.1250.20">
    <property type="entry name" value="MFS general substrate transporter like domains"/>
    <property type="match status" value="2"/>
</dbReference>
<evidence type="ECO:0000256" key="2">
    <source>
        <dbReference type="ARBA" id="ARBA00022448"/>
    </source>
</evidence>
<dbReference type="OrthoDB" id="2985014at2759"/>
<dbReference type="AlphaFoldDB" id="A0A0N5CYZ9"/>
<sequence>MLAFLMGIVVYSMRNDLSFAIVCMVNTTAMLSNDSTTHNVCTKVSAQLINDNDDRLLWSKAMQGSVLSSFYWGYLLTQIIGGYLSLRYGPKSVIGIAVTVTALLTLISPISATTNFYCFLIIRAIIGLFHGLIYPAMHTLLARWTPPDEASFICGLAYSGKQQLIICKKLQAAIKLAMLLSCLYPPYYANMVLRLAGHPYSTLLAVDIPWRQILTSSAVWATLAGHWASDFGAYIMMTSLPTFLSDVRGMDITSMGAVAALPYVLYCICITASGAVADLICSSGWLSVTNTRRIAIIIAFCSQVGFLIATGYLECDDILHTIIYLTLGIGLSGMAYTGYLVNYLDIAPIFAGQLLGIGNTLSCIAGILAPLLVGLITSKGTVSEWRTVFFITSAVLAVGGIIFCCFVNGEVQPWALPRTKTKSLRSTEDARILNKRVKNQNIKAFRCCRDEEFK</sequence>
<feature type="transmembrane region" description="Helical" evidence="7">
    <location>
        <begin position="257"/>
        <end position="281"/>
    </location>
</feature>
<feature type="transmembrane region" description="Helical" evidence="7">
    <location>
        <begin position="93"/>
        <end position="110"/>
    </location>
</feature>
<keyword evidence="6 7" id="KW-0472">Membrane</keyword>
<feature type="transmembrane region" description="Helical" evidence="7">
    <location>
        <begin position="69"/>
        <end position="86"/>
    </location>
</feature>
<dbReference type="Proteomes" id="UP000276776">
    <property type="component" value="Unassembled WGS sequence"/>
</dbReference>
<dbReference type="InterPro" id="IPR036259">
    <property type="entry name" value="MFS_trans_sf"/>
</dbReference>
<dbReference type="FunFam" id="1.20.1250.20:FF:000003">
    <property type="entry name" value="Solute carrier family 17 member 3"/>
    <property type="match status" value="1"/>
</dbReference>
<evidence type="ECO:0000313" key="8">
    <source>
        <dbReference type="EMBL" id="VDN02955.1"/>
    </source>
</evidence>
<dbReference type="SUPFAM" id="SSF103473">
    <property type="entry name" value="MFS general substrate transporter"/>
    <property type="match status" value="1"/>
</dbReference>
<dbReference type="InterPro" id="IPR050382">
    <property type="entry name" value="MFS_Na/Anion_cotransporter"/>
</dbReference>
<gene>
    <name evidence="8" type="ORF">TCLT_LOCUS5684</name>
</gene>
<dbReference type="PANTHER" id="PTHR11662:SF399">
    <property type="entry name" value="FI19708P1-RELATED"/>
    <property type="match status" value="1"/>
</dbReference>
<dbReference type="WBParaSite" id="TCLT_0000569501-mRNA-1">
    <property type="protein sequence ID" value="TCLT_0000569501-mRNA-1"/>
    <property type="gene ID" value="TCLT_0000569501"/>
</dbReference>
<protein>
    <submittedName>
        <fullName evidence="10">MFS domain-containing protein</fullName>
    </submittedName>
</protein>
<keyword evidence="3 7" id="KW-0812">Transmembrane</keyword>
<feature type="transmembrane region" description="Helical" evidence="7">
    <location>
        <begin position="116"/>
        <end position="134"/>
    </location>
</feature>
<dbReference type="EMBL" id="UYYF01004356">
    <property type="protein sequence ID" value="VDN02955.1"/>
    <property type="molecule type" value="Genomic_DNA"/>
</dbReference>
<keyword evidence="9" id="KW-1185">Reference proteome</keyword>
<proteinExistence type="predicted"/>
<dbReference type="PANTHER" id="PTHR11662">
    <property type="entry name" value="SOLUTE CARRIER FAMILY 17"/>
    <property type="match status" value="1"/>
</dbReference>
<dbReference type="GO" id="GO:0006820">
    <property type="term" value="P:monoatomic anion transport"/>
    <property type="evidence" value="ECO:0007669"/>
    <property type="project" value="TreeGrafter"/>
</dbReference>
<evidence type="ECO:0000256" key="5">
    <source>
        <dbReference type="ARBA" id="ARBA00022989"/>
    </source>
</evidence>
<feature type="transmembrane region" description="Helical" evidence="7">
    <location>
        <begin position="354"/>
        <end position="376"/>
    </location>
</feature>
<dbReference type="GO" id="GO:0016020">
    <property type="term" value="C:membrane"/>
    <property type="evidence" value="ECO:0007669"/>
    <property type="project" value="UniProtKB-SubCell"/>
</dbReference>
<dbReference type="InterPro" id="IPR011701">
    <property type="entry name" value="MFS"/>
</dbReference>
<keyword evidence="5 7" id="KW-1133">Transmembrane helix</keyword>
<evidence type="ECO:0000256" key="3">
    <source>
        <dbReference type="ARBA" id="ARBA00022692"/>
    </source>
</evidence>
<evidence type="ECO:0000256" key="7">
    <source>
        <dbReference type="SAM" id="Phobius"/>
    </source>
</evidence>
<feature type="transmembrane region" description="Helical" evidence="7">
    <location>
        <begin position="318"/>
        <end position="342"/>
    </location>
</feature>
<reference evidence="10" key="1">
    <citation type="submission" date="2017-02" db="UniProtKB">
        <authorList>
            <consortium name="WormBaseParasite"/>
        </authorList>
    </citation>
    <scope>IDENTIFICATION</scope>
</reference>
<name>A0A0N5CYZ9_THECL</name>
<reference evidence="8 9" key="2">
    <citation type="submission" date="2018-11" db="EMBL/GenBank/DDBJ databases">
        <authorList>
            <consortium name="Pathogen Informatics"/>
        </authorList>
    </citation>
    <scope>NUCLEOTIDE SEQUENCE [LARGE SCALE GENOMIC DNA]</scope>
</reference>
<dbReference type="OMA" id="YCICITA"/>
<evidence type="ECO:0000256" key="6">
    <source>
        <dbReference type="ARBA" id="ARBA00023136"/>
    </source>
</evidence>
<evidence type="ECO:0000313" key="9">
    <source>
        <dbReference type="Proteomes" id="UP000276776"/>
    </source>
</evidence>
<keyword evidence="2" id="KW-0813">Transport</keyword>
<feature type="transmembrane region" description="Helical" evidence="7">
    <location>
        <begin position="388"/>
        <end position="409"/>
    </location>
</feature>
<dbReference type="STRING" id="103827.A0A0N5CYZ9"/>
<evidence type="ECO:0000313" key="10">
    <source>
        <dbReference type="WBParaSite" id="TCLT_0000569501-mRNA-1"/>
    </source>
</evidence>
<accession>A0A0N5CYZ9</accession>
<feature type="transmembrane region" description="Helical" evidence="7">
    <location>
        <begin position="218"/>
        <end position="237"/>
    </location>
</feature>
<organism evidence="10">
    <name type="scientific">Thelazia callipaeda</name>
    <name type="common">Oriental eyeworm</name>
    <name type="synonym">Parasitic nematode</name>
    <dbReference type="NCBI Taxonomy" id="103827"/>
    <lineage>
        <taxon>Eukaryota</taxon>
        <taxon>Metazoa</taxon>
        <taxon>Ecdysozoa</taxon>
        <taxon>Nematoda</taxon>
        <taxon>Chromadorea</taxon>
        <taxon>Rhabditida</taxon>
        <taxon>Spirurina</taxon>
        <taxon>Spiruromorpha</taxon>
        <taxon>Thelazioidea</taxon>
        <taxon>Thelaziidae</taxon>
        <taxon>Thelazia</taxon>
    </lineage>
</organism>
<dbReference type="Pfam" id="PF07690">
    <property type="entry name" value="MFS_1"/>
    <property type="match status" value="2"/>
</dbReference>
<evidence type="ECO:0000256" key="4">
    <source>
        <dbReference type="ARBA" id="ARBA00022847"/>
    </source>
</evidence>
<keyword evidence="4" id="KW-0769">Symport</keyword>
<comment type="subcellular location">
    <subcellularLocation>
        <location evidence="1">Membrane</location>
        <topology evidence="1">Multi-pass membrane protein</topology>
    </subcellularLocation>
</comment>
<evidence type="ECO:0000256" key="1">
    <source>
        <dbReference type="ARBA" id="ARBA00004141"/>
    </source>
</evidence>